<name>A0ABR3NST6_9TELE</name>
<feature type="region of interest" description="Disordered" evidence="8">
    <location>
        <begin position="1017"/>
        <end position="1036"/>
    </location>
</feature>
<keyword evidence="6" id="KW-0378">Hydrolase</keyword>
<organism evidence="10 11">
    <name type="scientific">Cirrhinus molitorella</name>
    <name type="common">mud carp</name>
    <dbReference type="NCBI Taxonomy" id="172907"/>
    <lineage>
        <taxon>Eukaryota</taxon>
        <taxon>Metazoa</taxon>
        <taxon>Chordata</taxon>
        <taxon>Craniata</taxon>
        <taxon>Vertebrata</taxon>
        <taxon>Euteleostomi</taxon>
        <taxon>Actinopterygii</taxon>
        <taxon>Neopterygii</taxon>
        <taxon>Teleostei</taxon>
        <taxon>Ostariophysi</taxon>
        <taxon>Cypriniformes</taxon>
        <taxon>Cyprinidae</taxon>
        <taxon>Labeoninae</taxon>
        <taxon>Labeonini</taxon>
        <taxon>Cirrhinus</taxon>
    </lineage>
</organism>
<evidence type="ECO:0000256" key="8">
    <source>
        <dbReference type="SAM" id="MobiDB-lite"/>
    </source>
</evidence>
<dbReference type="PANTHER" id="PTHR37984">
    <property type="entry name" value="PROTEIN CBG26694"/>
    <property type="match status" value="1"/>
</dbReference>
<evidence type="ECO:0000256" key="3">
    <source>
        <dbReference type="ARBA" id="ARBA00022679"/>
    </source>
</evidence>
<evidence type="ECO:0000313" key="11">
    <source>
        <dbReference type="Proteomes" id="UP001558613"/>
    </source>
</evidence>
<dbReference type="EMBL" id="JAYMGO010000002">
    <property type="protein sequence ID" value="KAL1280076.1"/>
    <property type="molecule type" value="Genomic_DNA"/>
</dbReference>
<dbReference type="InterPro" id="IPR050951">
    <property type="entry name" value="Retrovirus_Pol_polyprotein"/>
</dbReference>
<evidence type="ECO:0000256" key="2">
    <source>
        <dbReference type="ARBA" id="ARBA00012180"/>
    </source>
</evidence>
<accession>A0ABR3NST6</accession>
<evidence type="ECO:0000256" key="4">
    <source>
        <dbReference type="ARBA" id="ARBA00022695"/>
    </source>
</evidence>
<feature type="compositionally biased region" description="Basic and acidic residues" evidence="8">
    <location>
        <begin position="1027"/>
        <end position="1036"/>
    </location>
</feature>
<dbReference type="Gene3D" id="3.30.70.270">
    <property type="match status" value="2"/>
</dbReference>
<dbReference type="SUPFAM" id="SSF56672">
    <property type="entry name" value="DNA/RNA polymerases"/>
    <property type="match status" value="1"/>
</dbReference>
<dbReference type="InterPro" id="IPR043128">
    <property type="entry name" value="Rev_trsase/Diguanyl_cyclase"/>
</dbReference>
<dbReference type="PROSITE" id="PS50878">
    <property type="entry name" value="RT_POL"/>
    <property type="match status" value="1"/>
</dbReference>
<keyword evidence="4" id="KW-0548">Nucleotidyltransferase</keyword>
<reference evidence="10 11" key="1">
    <citation type="submission" date="2023-09" db="EMBL/GenBank/DDBJ databases">
        <authorList>
            <person name="Wang M."/>
        </authorList>
    </citation>
    <scope>NUCLEOTIDE SEQUENCE [LARGE SCALE GENOMIC DNA]</scope>
    <source>
        <strain evidence="10">GT-2023</strain>
        <tissue evidence="10">Liver</tissue>
    </source>
</reference>
<comment type="caution">
    <text evidence="10">The sequence shown here is derived from an EMBL/GenBank/DDBJ whole genome shotgun (WGS) entry which is preliminary data.</text>
</comment>
<dbReference type="Pfam" id="PF17919">
    <property type="entry name" value="RT_RNaseH_2"/>
    <property type="match status" value="1"/>
</dbReference>
<proteinExistence type="inferred from homology"/>
<keyword evidence="3" id="KW-0808">Transferase</keyword>
<feature type="domain" description="Reverse transcriptase" evidence="9">
    <location>
        <begin position="620"/>
        <end position="799"/>
    </location>
</feature>
<keyword evidence="6" id="KW-0255">Endonuclease</keyword>
<evidence type="ECO:0000313" key="10">
    <source>
        <dbReference type="EMBL" id="KAL1280076.1"/>
    </source>
</evidence>
<dbReference type="InterPro" id="IPR043502">
    <property type="entry name" value="DNA/RNA_pol_sf"/>
</dbReference>
<dbReference type="SUPFAM" id="SSF50630">
    <property type="entry name" value="Acid proteases"/>
    <property type="match status" value="1"/>
</dbReference>
<comment type="similarity">
    <text evidence="1">Belongs to the beta type-B retroviral polymerase family. HERV class-II K(HML-2) pol subfamily.</text>
</comment>
<evidence type="ECO:0000256" key="7">
    <source>
        <dbReference type="ARBA" id="ARBA00023268"/>
    </source>
</evidence>
<evidence type="ECO:0000256" key="1">
    <source>
        <dbReference type="ARBA" id="ARBA00010879"/>
    </source>
</evidence>
<keyword evidence="11" id="KW-1185">Reference proteome</keyword>
<dbReference type="EC" id="3.1.26.4" evidence="2"/>
<evidence type="ECO:0000259" key="9">
    <source>
        <dbReference type="PROSITE" id="PS50878"/>
    </source>
</evidence>
<dbReference type="InterPro" id="IPR021109">
    <property type="entry name" value="Peptidase_aspartic_dom_sf"/>
</dbReference>
<gene>
    <name evidence="10" type="ORF">QQF64_014676</name>
</gene>
<dbReference type="PANTHER" id="PTHR37984:SF5">
    <property type="entry name" value="PROTEIN NYNRIN-LIKE"/>
    <property type="match status" value="1"/>
</dbReference>
<keyword evidence="7" id="KW-0511">Multifunctional enzyme</keyword>
<dbReference type="CDD" id="cd01647">
    <property type="entry name" value="RT_LTR"/>
    <property type="match status" value="1"/>
</dbReference>
<keyword evidence="5" id="KW-0540">Nuclease</keyword>
<dbReference type="InterPro" id="IPR000477">
    <property type="entry name" value="RT_dom"/>
</dbReference>
<sequence length="1094" mass="120744">MQELRDLIAQLQAENESLRLEQQAIRSFRRANQAFFLFGHLEGEAREEIGHRSAIERGDPAKIFAALRELYGCSLSYVALQEAFFSLRQQEGETLMVFSLVLMSLQERVKQQSPTAMPNAEMLLRDQFVEFVLDPALRHELKQCVRRQPMCTFLEVQGEAIRWEREGVPGGARGRCQSLPLVHGVQYGVQGTSHVGGSGSTAKSELGELRDMLRRQQEQLDQLAQGFARGNQGTAVTLCPAVRKLALTELQSHRLVGEFIGSISSRTDYAPQLVSACPHLNVLFGGVPIPCLIDTGSMVTESCFRKYFDPLGREGHKPCQWLQLQAANGLEIPYIGYVELDVELCGSLVPKCGVLVVADPPGGLCAQVPGVLGMNVIRRCYQELFGQHGPALFRLPAVSQAPNVMVQALQYCCQASAQSGESYTGKVKVQGRQVCRIPGSTMKLVPTTCSAQFSGSVVLFEPLETGLPSGLLASPALIRVNHGTAYVPVVNVGTLDALFYPRSLLGTFNDAIIVSVPPGISEVKSMSASLGSQAPQLGSSVLEKIKAMDLSMLTGEEECQVRVLLQKYQLVFSSQEGDLGCTNLIVHEIPLLDDIPVKQRYRRIPPSDYEAVKAHINQLLETQVIKESCSPYVSPIVLVKKKDGSLRMCVDYRQLNSRTRKGAFPLPRIEESLDALVGACWFSTLDLVSGYNQVSVAEGDRFKTAFCTPFGLFEYNQMPFGLCNAPSTFQRLMQRLFGDQQCQSVFLYLDDIVVFSSSVEQHLMQLEVVLSRLEQQGLKAKLEKCSFFQKEVRYLGHIISAEGVSTVPSKIQAVSQWRCPEMVGELCSFLGFASYYRRFVEGFAKLAAPLHRLVAEFVGARPKKFASVSFVAAWTEECQHSFGGLKSKLTSSPVLAYADFSRPFILEVDVSHSGLGAVLSQEQEGRVRPIAYASRSLRPTERNMTNCSSMKLEFVAFKWAMAEKFREYLLGQKCVVYTDNNPLSHLASAKLGATEQRWAAQLASFDFEVRYRSGRSNKNADALSRQDPSRVDRSHSEMLGTVVPVEVRQSLAPAATQATIVSLPSCSVGDIGALQKADVHRISESGMCHWPRAS</sequence>
<dbReference type="Gene3D" id="3.10.20.370">
    <property type="match status" value="1"/>
</dbReference>
<dbReference type="Pfam" id="PF00078">
    <property type="entry name" value="RVT_1"/>
    <property type="match status" value="1"/>
</dbReference>
<protein>
    <recommendedName>
        <fullName evidence="2">ribonuclease H</fullName>
        <ecNumber evidence="2">3.1.26.4</ecNumber>
    </recommendedName>
</protein>
<evidence type="ECO:0000256" key="6">
    <source>
        <dbReference type="ARBA" id="ARBA00022759"/>
    </source>
</evidence>
<dbReference type="CDD" id="cd09274">
    <property type="entry name" value="RNase_HI_RT_Ty3"/>
    <property type="match status" value="1"/>
</dbReference>
<dbReference type="InterPro" id="IPR041577">
    <property type="entry name" value="RT_RNaseH_2"/>
</dbReference>
<evidence type="ECO:0000256" key="5">
    <source>
        <dbReference type="ARBA" id="ARBA00022722"/>
    </source>
</evidence>
<dbReference type="Proteomes" id="UP001558613">
    <property type="component" value="Unassembled WGS sequence"/>
</dbReference>
<dbReference type="Gene3D" id="3.10.10.10">
    <property type="entry name" value="HIV Type 1 Reverse Transcriptase, subunit A, domain 1"/>
    <property type="match status" value="1"/>
</dbReference>